<reference evidence="3" key="2">
    <citation type="submission" date="2022-01" db="EMBL/GenBank/DDBJ databases">
        <authorList>
            <person name="Yamashiro T."/>
            <person name="Shiraishi A."/>
            <person name="Satake H."/>
            <person name="Nakayama K."/>
        </authorList>
    </citation>
    <scope>NUCLEOTIDE SEQUENCE</scope>
</reference>
<accession>A0ABQ4XG05</accession>
<evidence type="ECO:0000256" key="1">
    <source>
        <dbReference type="SAM" id="MobiDB-lite"/>
    </source>
</evidence>
<feature type="compositionally biased region" description="Basic and acidic residues" evidence="1">
    <location>
        <begin position="767"/>
        <end position="789"/>
    </location>
</feature>
<dbReference type="InterPro" id="IPR043502">
    <property type="entry name" value="DNA/RNA_pol_sf"/>
</dbReference>
<evidence type="ECO:0000259" key="2">
    <source>
        <dbReference type="Pfam" id="PF07727"/>
    </source>
</evidence>
<dbReference type="SUPFAM" id="SSF56672">
    <property type="entry name" value="DNA/RNA polymerases"/>
    <property type="match status" value="1"/>
</dbReference>
<feature type="compositionally biased region" description="Low complexity" evidence="1">
    <location>
        <begin position="23"/>
        <end position="56"/>
    </location>
</feature>
<dbReference type="Proteomes" id="UP001151760">
    <property type="component" value="Unassembled WGS sequence"/>
</dbReference>
<feature type="compositionally biased region" description="Polar residues" evidence="1">
    <location>
        <begin position="844"/>
        <end position="857"/>
    </location>
</feature>
<dbReference type="PANTHER" id="PTHR11439:SF509">
    <property type="entry name" value="RNA-DIRECTED DNA POLYMERASE"/>
    <property type="match status" value="1"/>
</dbReference>
<feature type="region of interest" description="Disordered" evidence="1">
    <location>
        <begin position="733"/>
        <end position="789"/>
    </location>
</feature>
<dbReference type="PANTHER" id="PTHR11439">
    <property type="entry name" value="GAG-POL-RELATED RETROTRANSPOSON"/>
    <property type="match status" value="1"/>
</dbReference>
<sequence length="1064" mass="119078">MFDEYLEPPRVDRPVSPAPVVPVPVNSASTPSSTTIDQDAPSPSHSPSSSALQSPSLQQGVAAESTIIEDNPLALADNVPFINVFAPKPSSEASSSGDVIEPKNFKSAITEDCWFQAMQDEINEFDRIQVWELVPQPDCVMIIALKWIYKVKLDEYGDVLKNKASINMIIYQMDVKTAFLNSELKEEVYVSQPEVFVDPDHPTHIYRLKKALYGLKQAPRVWYDTLSRFLLDNKFSKRAVDPILFTRKIGKHILLVQIYVDDIIFASTDPKACDIFSNEMKILKKFGMDSCYPVNTPMVDRLKLDEDPLGIPVDQTRFCSMVGSLMYLIASRPDLVFAGLWYPKDTVMALTAYADANHAGCQDTRRSTPGSAQFFKDKLVSWSSKKQKSIAISTLEVEYITMSGCCAQILWMSAISLCCNNVQHSRSKHIDICHHFIREQVEKGMVKLYFMTTDYQLANIFTKALPREPFEFLLSRLGVKNKMADENVPAQAPTRSDDQILSFAAWTGTYGFELDETRFVLDANLLREALEITPIDQAHQFVSPLSGEAIMDFVYELGYTEVIHFVSRMAVNNLSQPWRAILSMINQCLTGKTLGHDRPRYPVLQILWGIITSSNVDYAELMWEEFVQAIQEFLTPTKKGRKHKARVIPYCRFTKLIICHLGRTSNIHQRSTSLFHLIEEDLILGNLKFVPKGEEDEIFGMPIPNELISNNIKNAPYYNAYLEMVAKHDQKVASKKEGKKISASTKQPKPKPAIEKTSKPAPTLKPKLVDEPDEEPTHSKPEPEPEHQDEGKYFDMERAIQMSHESFQAQSQARVGGVAIQELVAEAIRPLPVVEGTGKAIASTGPSTQPLDDTSANIVRDSPSPADAETGARSDKTSSEGDTKARSDPGETHESQPRPKQAHMDEDQAGPDPGISHVDLAGPDLQPTQDEFMADLYPKVQEKKTQCGSRMVSMVTVPIYQASSLVLPLSMPVINLLPPKHASSTTQALIFTTTTMTTLTTLPPPPKQQSTTESELAKRVAALEKKFYDLEQTNKNLDNTTRNLGSRVYTLELMDLPHKIDEVV</sequence>
<dbReference type="CDD" id="cd09272">
    <property type="entry name" value="RNase_HI_RT_Ty1"/>
    <property type="match status" value="1"/>
</dbReference>
<dbReference type="EMBL" id="BQNB010009469">
    <property type="protein sequence ID" value="GJS63980.1"/>
    <property type="molecule type" value="Genomic_DNA"/>
</dbReference>
<keyword evidence="4" id="KW-1185">Reference proteome</keyword>
<comment type="caution">
    <text evidence="3">The sequence shown here is derived from an EMBL/GenBank/DDBJ whole genome shotgun (WGS) entry which is preliminary data.</text>
</comment>
<dbReference type="InterPro" id="IPR013103">
    <property type="entry name" value="RVT_2"/>
</dbReference>
<feature type="compositionally biased region" description="Basic and acidic residues" evidence="1">
    <location>
        <begin position="870"/>
        <end position="906"/>
    </location>
</feature>
<evidence type="ECO:0000313" key="4">
    <source>
        <dbReference type="Proteomes" id="UP001151760"/>
    </source>
</evidence>
<feature type="domain" description="Reverse transcriptase Ty1/copia-type" evidence="2">
    <location>
        <begin position="165"/>
        <end position="289"/>
    </location>
</feature>
<feature type="region of interest" description="Disordered" evidence="1">
    <location>
        <begin position="1"/>
        <end position="56"/>
    </location>
</feature>
<proteinExistence type="predicted"/>
<reference evidence="3" key="1">
    <citation type="journal article" date="2022" name="Int. J. Mol. Sci.">
        <title>Draft Genome of Tanacetum Coccineum: Genomic Comparison of Closely Related Tanacetum-Family Plants.</title>
        <authorList>
            <person name="Yamashiro T."/>
            <person name="Shiraishi A."/>
            <person name="Nakayama K."/>
            <person name="Satake H."/>
        </authorList>
    </citation>
    <scope>NUCLEOTIDE SEQUENCE</scope>
</reference>
<feature type="region of interest" description="Disordered" evidence="1">
    <location>
        <begin position="839"/>
        <end position="927"/>
    </location>
</feature>
<evidence type="ECO:0000313" key="3">
    <source>
        <dbReference type="EMBL" id="GJS63980.1"/>
    </source>
</evidence>
<organism evidence="3 4">
    <name type="scientific">Tanacetum coccineum</name>
    <dbReference type="NCBI Taxonomy" id="301880"/>
    <lineage>
        <taxon>Eukaryota</taxon>
        <taxon>Viridiplantae</taxon>
        <taxon>Streptophyta</taxon>
        <taxon>Embryophyta</taxon>
        <taxon>Tracheophyta</taxon>
        <taxon>Spermatophyta</taxon>
        <taxon>Magnoliopsida</taxon>
        <taxon>eudicotyledons</taxon>
        <taxon>Gunneridae</taxon>
        <taxon>Pentapetalae</taxon>
        <taxon>asterids</taxon>
        <taxon>campanulids</taxon>
        <taxon>Asterales</taxon>
        <taxon>Asteraceae</taxon>
        <taxon>Asteroideae</taxon>
        <taxon>Anthemideae</taxon>
        <taxon>Anthemidinae</taxon>
        <taxon>Tanacetum</taxon>
    </lineage>
</organism>
<protein>
    <submittedName>
        <fullName evidence="3">Retrovirus-related pol polyprotein from transposon TNT 1-94</fullName>
    </submittedName>
</protein>
<gene>
    <name evidence="3" type="ORF">Tco_0678544</name>
</gene>
<name>A0ABQ4XG05_9ASTR</name>
<dbReference type="Pfam" id="PF07727">
    <property type="entry name" value="RVT_2"/>
    <property type="match status" value="1"/>
</dbReference>